<dbReference type="OrthoDB" id="1521709at2"/>
<dbReference type="GO" id="GO:0005975">
    <property type="term" value="P:carbohydrate metabolic process"/>
    <property type="evidence" value="ECO:0007669"/>
    <property type="project" value="UniProtKB-ARBA"/>
</dbReference>
<dbReference type="PRINTS" id="PR01021">
    <property type="entry name" value="OMPADOMAIN"/>
</dbReference>
<dbReference type="Proteomes" id="UP000223913">
    <property type="component" value="Unassembled WGS sequence"/>
</dbReference>
<dbReference type="SUPFAM" id="SSF49899">
    <property type="entry name" value="Concanavalin A-like lectins/glucanases"/>
    <property type="match status" value="1"/>
</dbReference>
<organism evidence="7 8">
    <name type="scientific">Flavilitoribacter nigricans (strain ATCC 23147 / DSM 23189 / NBRC 102662 / NCIMB 1420 / SS-2)</name>
    <name type="common">Lewinella nigricans</name>
    <dbReference type="NCBI Taxonomy" id="1122177"/>
    <lineage>
        <taxon>Bacteria</taxon>
        <taxon>Pseudomonadati</taxon>
        <taxon>Bacteroidota</taxon>
        <taxon>Saprospiria</taxon>
        <taxon>Saprospirales</taxon>
        <taxon>Lewinellaceae</taxon>
        <taxon>Flavilitoribacter</taxon>
    </lineage>
</organism>
<dbReference type="InterPro" id="IPR006664">
    <property type="entry name" value="OMP_bac"/>
</dbReference>
<dbReference type="InterPro" id="IPR013320">
    <property type="entry name" value="ConA-like_dom_sf"/>
</dbReference>
<dbReference type="CDD" id="cd01951">
    <property type="entry name" value="lectin_L-type"/>
    <property type="match status" value="1"/>
</dbReference>
<dbReference type="CDD" id="cd07185">
    <property type="entry name" value="OmpA_C-like"/>
    <property type="match status" value="1"/>
</dbReference>
<dbReference type="SUPFAM" id="SSF103088">
    <property type="entry name" value="OmpA-like"/>
    <property type="match status" value="1"/>
</dbReference>
<dbReference type="InterPro" id="IPR050330">
    <property type="entry name" value="Bact_OuterMem_StrucFunc"/>
</dbReference>
<dbReference type="GO" id="GO:0004553">
    <property type="term" value="F:hydrolase activity, hydrolyzing O-glycosyl compounds"/>
    <property type="evidence" value="ECO:0007669"/>
    <property type="project" value="UniProtKB-ARBA"/>
</dbReference>
<evidence type="ECO:0000256" key="3">
    <source>
        <dbReference type="ARBA" id="ARBA00023237"/>
    </source>
</evidence>
<reference evidence="7 8" key="1">
    <citation type="submission" date="2017-10" db="EMBL/GenBank/DDBJ databases">
        <title>The draft genome sequence of Lewinella nigricans NBRC 102662.</title>
        <authorList>
            <person name="Wang K."/>
        </authorList>
    </citation>
    <scope>NUCLEOTIDE SEQUENCE [LARGE SCALE GENOMIC DNA]</scope>
    <source>
        <strain evidence="7 8">NBRC 102662</strain>
    </source>
</reference>
<feature type="chain" id="PRO_5012790735" description="OmpA-like domain-containing protein" evidence="5">
    <location>
        <begin position="25"/>
        <end position="369"/>
    </location>
</feature>
<comment type="caution">
    <text evidence="7">The sequence shown here is derived from an EMBL/GenBank/DDBJ whole genome shotgun (WGS) entry which is preliminary data.</text>
</comment>
<dbReference type="InterPro" id="IPR056573">
    <property type="entry name" value="Lectin_L-type_dom"/>
</dbReference>
<keyword evidence="8" id="KW-1185">Reference proteome</keyword>
<dbReference type="Gene3D" id="2.60.120.200">
    <property type="match status" value="1"/>
</dbReference>
<keyword evidence="3" id="KW-0998">Cell outer membrane</keyword>
<comment type="subcellular location">
    <subcellularLocation>
        <location evidence="1">Cell outer membrane</location>
    </subcellularLocation>
</comment>
<protein>
    <recommendedName>
        <fullName evidence="6">OmpA-like domain-containing protein</fullName>
    </recommendedName>
</protein>
<dbReference type="RefSeq" id="WP_099153729.1">
    <property type="nucleotide sequence ID" value="NZ_PDUD01000036.1"/>
</dbReference>
<evidence type="ECO:0000313" key="8">
    <source>
        <dbReference type="Proteomes" id="UP000223913"/>
    </source>
</evidence>
<dbReference type="InterPro" id="IPR006665">
    <property type="entry name" value="OmpA-like"/>
</dbReference>
<dbReference type="Gene3D" id="3.30.1330.60">
    <property type="entry name" value="OmpA-like domain"/>
    <property type="match status" value="1"/>
</dbReference>
<dbReference type="PANTHER" id="PTHR30329">
    <property type="entry name" value="STATOR ELEMENT OF FLAGELLAR MOTOR COMPLEX"/>
    <property type="match status" value="1"/>
</dbReference>
<dbReference type="InterPro" id="IPR036737">
    <property type="entry name" value="OmpA-like_sf"/>
</dbReference>
<accession>A0A2D0N3R0</accession>
<proteinExistence type="predicted"/>
<evidence type="ECO:0000256" key="5">
    <source>
        <dbReference type="SAM" id="SignalP"/>
    </source>
</evidence>
<gene>
    <name evidence="7" type="ORF">CRP01_29850</name>
</gene>
<feature type="signal peptide" evidence="5">
    <location>
        <begin position="1"/>
        <end position="24"/>
    </location>
</feature>
<evidence type="ECO:0000256" key="1">
    <source>
        <dbReference type="ARBA" id="ARBA00004442"/>
    </source>
</evidence>
<dbReference type="GO" id="GO:0009279">
    <property type="term" value="C:cell outer membrane"/>
    <property type="evidence" value="ECO:0007669"/>
    <property type="project" value="UniProtKB-SubCell"/>
</dbReference>
<dbReference type="PANTHER" id="PTHR30329:SF21">
    <property type="entry name" value="LIPOPROTEIN YIAD-RELATED"/>
    <property type="match status" value="1"/>
</dbReference>
<dbReference type="Pfam" id="PF18483">
    <property type="entry name" value="Lectin_L-type_dom"/>
    <property type="match status" value="1"/>
</dbReference>
<keyword evidence="5" id="KW-0732">Signal</keyword>
<name>A0A2D0N3R0_FLAN2</name>
<evidence type="ECO:0000256" key="4">
    <source>
        <dbReference type="PROSITE-ProRule" id="PRU00473"/>
    </source>
</evidence>
<sequence length="369" mass="41418">MTRIYHYLPLLLLLQTTWFLSTHAQSRLTAEDMAKFVPSGDAYISGGNCFRLTEAMDWSRGSIWYREAIDLKSPFVMELNLVLGCKDRDGADGMVFIFHPYPTMTGRPGEGMGFGGLRPSLGIELDTWENEHLGDPPQDHIAILQDGSPAHWYNLAGPNIVPNLEDCRPHRIYVSWKPDYQLLSVAIDGVERIRYKGDIINEVFDGISEVYWGVSGATGRYNNRQEICFEKLEFAKVAPLAYLMPSQISQLKKQNGLLLERIQFPSGQVRLNDATTFELDKLVRYLKENDAYAIEVAAFTDSSGSESGNQRISQARAEAIKRYLIGKGVASKRIYAFGYGESNPIASNATAEGRAKNRRVAFSVFRIVP</sequence>
<dbReference type="Pfam" id="PF00691">
    <property type="entry name" value="OmpA"/>
    <property type="match status" value="1"/>
</dbReference>
<feature type="domain" description="OmpA-like" evidence="6">
    <location>
        <begin position="251"/>
        <end position="368"/>
    </location>
</feature>
<keyword evidence="2 4" id="KW-0472">Membrane</keyword>
<dbReference type="PROSITE" id="PS51123">
    <property type="entry name" value="OMPA_2"/>
    <property type="match status" value="1"/>
</dbReference>
<dbReference type="EMBL" id="PDUD01000036">
    <property type="protein sequence ID" value="PHN02789.1"/>
    <property type="molecule type" value="Genomic_DNA"/>
</dbReference>
<dbReference type="AlphaFoldDB" id="A0A2D0N3R0"/>
<evidence type="ECO:0000256" key="2">
    <source>
        <dbReference type="ARBA" id="ARBA00023136"/>
    </source>
</evidence>
<evidence type="ECO:0000313" key="7">
    <source>
        <dbReference type="EMBL" id="PHN02789.1"/>
    </source>
</evidence>
<evidence type="ECO:0000259" key="6">
    <source>
        <dbReference type="PROSITE" id="PS51123"/>
    </source>
</evidence>